<dbReference type="PANTHER" id="PTHR32438">
    <property type="entry name" value="4-ALPHA-GLUCANOTRANSFERASE DPE1, CHLOROPLASTIC/AMYLOPLASTIC"/>
    <property type="match status" value="1"/>
</dbReference>
<evidence type="ECO:0000256" key="8">
    <source>
        <dbReference type="ARBA" id="ARBA00031423"/>
    </source>
</evidence>
<dbReference type="Pfam" id="PF21226">
    <property type="entry name" value="MalQ_N"/>
    <property type="match status" value="1"/>
</dbReference>
<dbReference type="InterPro" id="IPR048458">
    <property type="entry name" value="MalQ_N"/>
</dbReference>
<dbReference type="EMBL" id="CP045851">
    <property type="protein sequence ID" value="QGG96338.1"/>
    <property type="molecule type" value="Genomic_DNA"/>
</dbReference>
<dbReference type="RefSeq" id="WP_153760442.1">
    <property type="nucleotide sequence ID" value="NZ_CP045851.1"/>
</dbReference>
<dbReference type="InterPro" id="IPR003385">
    <property type="entry name" value="Glyco_hydro_77"/>
</dbReference>
<keyword evidence="6" id="KW-0808">Transferase</keyword>
<comment type="similarity">
    <text evidence="2">Belongs to the disproportionating enzyme family.</text>
</comment>
<dbReference type="SUPFAM" id="SSF51445">
    <property type="entry name" value="(Trans)glycosidases"/>
    <property type="match status" value="1"/>
</dbReference>
<reference evidence="11 12" key="1">
    <citation type="submission" date="2019-11" db="EMBL/GenBank/DDBJ databases">
        <authorList>
            <person name="He Y."/>
        </authorList>
    </citation>
    <scope>NUCLEOTIDE SEQUENCE [LARGE SCALE GENOMIC DNA]</scope>
    <source>
        <strain evidence="11 12">SCSIO 58843</strain>
    </source>
</reference>
<evidence type="ECO:0000256" key="3">
    <source>
        <dbReference type="ARBA" id="ARBA00012560"/>
    </source>
</evidence>
<dbReference type="Pfam" id="PF02446">
    <property type="entry name" value="Glyco_hydro_77"/>
    <property type="match status" value="1"/>
</dbReference>
<evidence type="ECO:0000313" key="12">
    <source>
        <dbReference type="Proteomes" id="UP000334019"/>
    </source>
</evidence>
<sequence length="703" mass="76113">MIDPGLAQLAERWGVQTGYWDVSGRWFDADAEALLVVLRELGAPVASPSDAEAAVAAHTRGLYDQPVEPVMVVPHGRTLSFVLRLPADADTRVDVLVVTEGGETLEAHLDAAATPPYGGAVVDGVGHTVRWVDAGLALPVGYHRVTVEVAGTESEALVLAPPPALPQLPGRDWGVFAPTYAVVPTGRPGVDHLGVGHLGDLDDLGRRVHPLGGRIVSTLPLLATFLDDPFEPSPYSPVSRRFWSELHLDPRRLPGIDESPRARELLGTARLAEAAADLAARPLVDHAAAAQLVRQVLDAVVADLAETPEGPTASALARFAHDRPELGRYARFRAMVEARGPAGVTPVTEPPPADLDPHAVARHRYVQYAVETQMAELAASFRHRDQLLALDLPLGANPAGFDVWSDPGNFARAATGAPPDALFSGGQNWGFPPPHPIESRARGHRELMLALRHHLRHTGLLRIDHLMSLERLWWIPDGFDATQGVYVRYPTQELMAVVAIEASRAEAVVVGENLGTVTDEINETMERWSMLGMYELQFETGHARDHGWLRSPGPHTVASLNTHDMPTFAGWWEGHDIDGTVDLGLVEADEAERQRSDRTAEREALAGALGRHLDRDVPADPGPTLAAALEWLGGTPAAVVLTSVEDLWLEEQPQNVPGTHRERPNWRRKFAHTLEDGLGGELARDALTGLDAARRTAPQEDPT</sequence>
<evidence type="ECO:0000256" key="2">
    <source>
        <dbReference type="ARBA" id="ARBA00005684"/>
    </source>
</evidence>
<evidence type="ECO:0000256" key="9">
    <source>
        <dbReference type="ARBA" id="ARBA00031501"/>
    </source>
</evidence>
<evidence type="ECO:0000256" key="6">
    <source>
        <dbReference type="ARBA" id="ARBA00022679"/>
    </source>
</evidence>
<evidence type="ECO:0000256" key="7">
    <source>
        <dbReference type="ARBA" id="ARBA00023277"/>
    </source>
</evidence>
<dbReference type="AlphaFoldDB" id="A0A5Q2RHL3"/>
<evidence type="ECO:0000259" key="10">
    <source>
        <dbReference type="Pfam" id="PF21226"/>
    </source>
</evidence>
<gene>
    <name evidence="11" type="ORF">GH723_15220</name>
</gene>
<keyword evidence="12" id="KW-1185">Reference proteome</keyword>
<protein>
    <recommendedName>
        <fullName evidence="4">4-alpha-glucanotransferase</fullName>
        <ecNumber evidence="3">2.4.1.25</ecNumber>
    </recommendedName>
    <alternativeName>
        <fullName evidence="8">Amylomaltase</fullName>
    </alternativeName>
    <alternativeName>
        <fullName evidence="9">Disproportionating enzyme</fullName>
    </alternativeName>
</protein>
<dbReference type="InterPro" id="IPR017853">
    <property type="entry name" value="GH"/>
</dbReference>
<dbReference type="GO" id="GO:0004134">
    <property type="term" value="F:4-alpha-glucanotransferase activity"/>
    <property type="evidence" value="ECO:0007669"/>
    <property type="project" value="UniProtKB-EC"/>
</dbReference>
<dbReference type="Proteomes" id="UP000334019">
    <property type="component" value="Chromosome"/>
</dbReference>
<dbReference type="PANTHER" id="PTHR32438:SF5">
    <property type="entry name" value="4-ALPHA-GLUCANOTRANSFERASE DPE1, CHLOROPLASTIC_AMYLOPLASTIC"/>
    <property type="match status" value="1"/>
</dbReference>
<accession>A0A5Q2RHL3</accession>
<feature type="domain" description="MalQ N-terminal beta-sandwich" evidence="10">
    <location>
        <begin position="68"/>
        <end position="161"/>
    </location>
</feature>
<evidence type="ECO:0000256" key="1">
    <source>
        <dbReference type="ARBA" id="ARBA00000439"/>
    </source>
</evidence>
<evidence type="ECO:0000313" key="11">
    <source>
        <dbReference type="EMBL" id="QGG96338.1"/>
    </source>
</evidence>
<dbReference type="GO" id="GO:0005975">
    <property type="term" value="P:carbohydrate metabolic process"/>
    <property type="evidence" value="ECO:0007669"/>
    <property type="project" value="InterPro"/>
</dbReference>
<organism evidence="11 12">
    <name type="scientific">Actinomarinicola tropica</name>
    <dbReference type="NCBI Taxonomy" id="2789776"/>
    <lineage>
        <taxon>Bacteria</taxon>
        <taxon>Bacillati</taxon>
        <taxon>Actinomycetota</taxon>
        <taxon>Acidimicrobiia</taxon>
        <taxon>Acidimicrobiales</taxon>
        <taxon>Iamiaceae</taxon>
        <taxon>Actinomarinicola</taxon>
    </lineage>
</organism>
<comment type="catalytic activity">
    <reaction evidence="1">
        <text>Transfers a segment of a (1-&gt;4)-alpha-D-glucan to a new position in an acceptor, which may be glucose or a (1-&gt;4)-alpha-D-glucan.</text>
        <dbReference type="EC" id="2.4.1.25"/>
    </reaction>
</comment>
<dbReference type="EC" id="2.4.1.25" evidence="3"/>
<evidence type="ECO:0000256" key="5">
    <source>
        <dbReference type="ARBA" id="ARBA00022676"/>
    </source>
</evidence>
<proteinExistence type="inferred from homology"/>
<dbReference type="KEGG" id="atq:GH723_15220"/>
<keyword evidence="7" id="KW-0119">Carbohydrate metabolism</keyword>
<evidence type="ECO:0000256" key="4">
    <source>
        <dbReference type="ARBA" id="ARBA00020295"/>
    </source>
</evidence>
<name>A0A5Q2RHL3_9ACTN</name>
<dbReference type="Gene3D" id="3.20.20.80">
    <property type="entry name" value="Glycosidases"/>
    <property type="match status" value="1"/>
</dbReference>
<keyword evidence="5" id="KW-0328">Glycosyltransferase</keyword>